<organism evidence="3 4">
    <name type="scientific">Eimeria tenella</name>
    <name type="common">Coccidian parasite</name>
    <dbReference type="NCBI Taxonomy" id="5802"/>
    <lineage>
        <taxon>Eukaryota</taxon>
        <taxon>Sar</taxon>
        <taxon>Alveolata</taxon>
        <taxon>Apicomplexa</taxon>
        <taxon>Conoidasida</taxon>
        <taxon>Coccidia</taxon>
        <taxon>Eucoccidiorida</taxon>
        <taxon>Eimeriorina</taxon>
        <taxon>Eimeriidae</taxon>
        <taxon>Eimeria</taxon>
    </lineage>
</organism>
<dbReference type="RefSeq" id="XP_013235672.1">
    <property type="nucleotide sequence ID" value="XM_013380218.1"/>
</dbReference>
<accession>U6LB22</accession>
<feature type="transmembrane region" description="Helical" evidence="2">
    <location>
        <begin position="84"/>
        <end position="107"/>
    </location>
</feature>
<evidence type="ECO:0000256" key="1">
    <source>
        <dbReference type="SAM" id="MobiDB-lite"/>
    </source>
</evidence>
<gene>
    <name evidence="3" type="ORF">ETH_00033795</name>
</gene>
<keyword evidence="2" id="KW-0812">Transmembrane</keyword>
<keyword evidence="2" id="KW-0472">Membrane</keyword>
<dbReference type="GeneID" id="25255825"/>
<dbReference type="OrthoDB" id="354710at2759"/>
<feature type="compositionally biased region" description="Low complexity" evidence="1">
    <location>
        <begin position="153"/>
        <end position="162"/>
    </location>
</feature>
<proteinExistence type="predicted"/>
<name>U6LB22_EIMTE</name>
<evidence type="ECO:0000313" key="4">
    <source>
        <dbReference type="Proteomes" id="UP000030747"/>
    </source>
</evidence>
<dbReference type="EMBL" id="HG677834">
    <property type="protein sequence ID" value="CDJ44925.1"/>
    <property type="molecule type" value="Genomic_DNA"/>
</dbReference>
<reference evidence="3" key="2">
    <citation type="submission" date="2013-10" db="EMBL/GenBank/DDBJ databases">
        <authorList>
            <person name="Aslett M."/>
        </authorList>
    </citation>
    <scope>NUCLEOTIDE SEQUENCE [LARGE SCALE GENOMIC DNA]</scope>
    <source>
        <strain evidence="3">Houghton</strain>
    </source>
</reference>
<evidence type="ECO:0000256" key="2">
    <source>
        <dbReference type="SAM" id="Phobius"/>
    </source>
</evidence>
<feature type="region of interest" description="Disordered" evidence="1">
    <location>
        <begin position="122"/>
        <end position="192"/>
    </location>
</feature>
<dbReference type="AlphaFoldDB" id="U6LB22"/>
<dbReference type="Proteomes" id="UP000030747">
    <property type="component" value="Unassembled WGS sequence"/>
</dbReference>
<keyword evidence="2" id="KW-1133">Transmembrane helix</keyword>
<dbReference type="VEuPathDB" id="ToxoDB:ETH2_0406000"/>
<sequence>MVDKQPCADPTVAAACTCQDFAAAAACPLNAACDDSVPNSVACKCSGTFKRLSVSDKTFCELGTTSMSSTVSSIFDDSTSPSLLILWIILGVFGSVAVIGCIILVCVKERPQREEDLLNATINPQTGDIGGPANPSMYWSASPSLPGGPLPMGPRGAPMAPQGPYPTAAGGRAMPLQGAPQQGPGAAPFRRS</sequence>
<reference evidence="3" key="1">
    <citation type="submission" date="2013-10" db="EMBL/GenBank/DDBJ databases">
        <title>Genomic analysis of the causative agents of coccidiosis in chickens.</title>
        <authorList>
            <person name="Reid A.J."/>
            <person name="Blake D."/>
            <person name="Billington K."/>
            <person name="Browne H."/>
            <person name="Dunn M."/>
            <person name="Hung S."/>
            <person name="Kawahara F."/>
            <person name="Miranda-Saavedra D."/>
            <person name="Mourier T."/>
            <person name="Nagra H."/>
            <person name="Otto T.D."/>
            <person name="Rawlings N."/>
            <person name="Sanchez A."/>
            <person name="Sanders M."/>
            <person name="Subramaniam C."/>
            <person name="Tay Y."/>
            <person name="Dear P."/>
            <person name="Doerig C."/>
            <person name="Gruber A."/>
            <person name="Parkinson J."/>
            <person name="Shirley M."/>
            <person name="Wan K.L."/>
            <person name="Berriman M."/>
            <person name="Tomley F."/>
            <person name="Pain A."/>
        </authorList>
    </citation>
    <scope>NUCLEOTIDE SEQUENCE [LARGE SCALE GENOMIC DNA]</scope>
    <source>
        <strain evidence="3">Houghton</strain>
    </source>
</reference>
<protein>
    <submittedName>
        <fullName evidence="3">Uncharacterized protein</fullName>
    </submittedName>
</protein>
<feature type="compositionally biased region" description="Low complexity" evidence="1">
    <location>
        <begin position="177"/>
        <end position="192"/>
    </location>
</feature>
<keyword evidence="4" id="KW-1185">Reference proteome</keyword>
<dbReference type="VEuPathDB" id="ToxoDB:ETH_00033795"/>
<evidence type="ECO:0000313" key="3">
    <source>
        <dbReference type="EMBL" id="CDJ44925.1"/>
    </source>
</evidence>